<keyword evidence="1" id="KW-1133">Transmembrane helix</keyword>
<reference evidence="2" key="2">
    <citation type="submission" date="2019-06" db="EMBL/GenBank/DDBJ databases">
        <title>Genomics analysis of Aphanomyces spp. identifies a new class of oomycete effector associated with host adaptation.</title>
        <authorList>
            <person name="Gaulin E."/>
        </authorList>
    </citation>
    <scope>NUCLEOTIDE SEQUENCE</scope>
    <source>
        <strain evidence="2">CBS 578.67</strain>
    </source>
</reference>
<evidence type="ECO:0000313" key="2">
    <source>
        <dbReference type="EMBL" id="KAF0698982.1"/>
    </source>
</evidence>
<feature type="transmembrane region" description="Helical" evidence="1">
    <location>
        <begin position="46"/>
        <end position="65"/>
    </location>
</feature>
<keyword evidence="1" id="KW-0472">Membrane</keyword>
<dbReference type="EMBL" id="CAADRA010005227">
    <property type="protein sequence ID" value="VFT87307.1"/>
    <property type="molecule type" value="Genomic_DNA"/>
</dbReference>
<proteinExistence type="predicted"/>
<dbReference type="AlphaFoldDB" id="A0A485KRF1"/>
<evidence type="ECO:0000256" key="1">
    <source>
        <dbReference type="SAM" id="Phobius"/>
    </source>
</evidence>
<name>A0A485KRF1_9STRA</name>
<protein>
    <submittedName>
        <fullName evidence="3">Aste57867_10433 protein</fullName>
    </submittedName>
</protein>
<keyword evidence="4" id="KW-1185">Reference proteome</keyword>
<gene>
    <name evidence="3" type="primary">Aste57867_10433</name>
    <name evidence="2" type="ORF">As57867_010393</name>
    <name evidence="3" type="ORF">ASTE57867_10433</name>
</gene>
<sequence length="126" mass="14060">MATPATTTINSATAPPLYREIESKVGGSLSKLHYELWWETATDPRVYQTAKAFLLSYVVVDFLYVSPSMPLGDRFTLFVKVASGAVVSWVVLVSVWVFVFMVFFASSFIAFAEPALSFFKAKQSKR</sequence>
<dbReference type="EMBL" id="VJMH01005206">
    <property type="protein sequence ID" value="KAF0698982.1"/>
    <property type="molecule type" value="Genomic_DNA"/>
</dbReference>
<evidence type="ECO:0000313" key="4">
    <source>
        <dbReference type="Proteomes" id="UP000332933"/>
    </source>
</evidence>
<organism evidence="3 4">
    <name type="scientific">Aphanomyces stellatus</name>
    <dbReference type="NCBI Taxonomy" id="120398"/>
    <lineage>
        <taxon>Eukaryota</taxon>
        <taxon>Sar</taxon>
        <taxon>Stramenopiles</taxon>
        <taxon>Oomycota</taxon>
        <taxon>Saprolegniomycetes</taxon>
        <taxon>Saprolegniales</taxon>
        <taxon>Verrucalvaceae</taxon>
        <taxon>Aphanomyces</taxon>
    </lineage>
</organism>
<reference evidence="3 4" key="1">
    <citation type="submission" date="2019-03" db="EMBL/GenBank/DDBJ databases">
        <authorList>
            <person name="Gaulin E."/>
            <person name="Dumas B."/>
        </authorList>
    </citation>
    <scope>NUCLEOTIDE SEQUENCE [LARGE SCALE GENOMIC DNA]</scope>
    <source>
        <strain evidence="3">CBS 568.67</strain>
    </source>
</reference>
<accession>A0A485KRF1</accession>
<evidence type="ECO:0000313" key="3">
    <source>
        <dbReference type="EMBL" id="VFT87307.1"/>
    </source>
</evidence>
<dbReference type="Proteomes" id="UP000332933">
    <property type="component" value="Unassembled WGS sequence"/>
</dbReference>
<keyword evidence="1" id="KW-0812">Transmembrane</keyword>